<evidence type="ECO:0000256" key="2">
    <source>
        <dbReference type="ARBA" id="ARBA00022658"/>
    </source>
</evidence>
<organism evidence="4 5">
    <name type="scientific">Caenorhabditis angaria</name>
    <dbReference type="NCBI Taxonomy" id="860376"/>
    <lineage>
        <taxon>Eukaryota</taxon>
        <taxon>Metazoa</taxon>
        <taxon>Ecdysozoa</taxon>
        <taxon>Nematoda</taxon>
        <taxon>Chromadorea</taxon>
        <taxon>Rhabditida</taxon>
        <taxon>Rhabditina</taxon>
        <taxon>Rhabditomorpha</taxon>
        <taxon>Rhabditoidea</taxon>
        <taxon>Rhabditidae</taxon>
        <taxon>Peloderinae</taxon>
        <taxon>Caenorhabditis</taxon>
    </lineage>
</organism>
<dbReference type="PANTHER" id="PTHR13276">
    <property type="entry name" value="GUANINE NUCLEOTIDE EXCHANGE FACTOR MSS4"/>
    <property type="match status" value="1"/>
</dbReference>
<accession>A0A9P1INF7</accession>
<evidence type="ECO:0008006" key="6">
    <source>
        <dbReference type="Google" id="ProtNLM"/>
    </source>
</evidence>
<dbReference type="GO" id="GO:0007264">
    <property type="term" value="P:small GTPase-mediated signal transduction"/>
    <property type="evidence" value="ECO:0007669"/>
    <property type="project" value="InterPro"/>
</dbReference>
<gene>
    <name evidence="4" type="ORF">CAMP_LOCUS10463</name>
</gene>
<keyword evidence="2" id="KW-0344">Guanine-nucleotide releasing factor</keyword>
<dbReference type="FunFam" id="2.170.150.10:FF:000005">
    <property type="entry name" value="Guanine nucleotide exchange factor MSS4"/>
    <property type="match status" value="1"/>
</dbReference>
<dbReference type="GO" id="GO:0008270">
    <property type="term" value="F:zinc ion binding"/>
    <property type="evidence" value="ECO:0007669"/>
    <property type="project" value="TreeGrafter"/>
</dbReference>
<name>A0A9P1INF7_9PELO</name>
<evidence type="ECO:0000313" key="5">
    <source>
        <dbReference type="Proteomes" id="UP001152747"/>
    </source>
</evidence>
<dbReference type="GO" id="GO:0005085">
    <property type="term" value="F:guanyl-nucleotide exchange factor activity"/>
    <property type="evidence" value="ECO:0007669"/>
    <property type="project" value="UniProtKB-KW"/>
</dbReference>
<dbReference type="OrthoDB" id="30840at2759"/>
<dbReference type="SUPFAM" id="SSF51316">
    <property type="entry name" value="Mss4-like"/>
    <property type="match status" value="1"/>
</dbReference>
<dbReference type="InterPro" id="IPR011057">
    <property type="entry name" value="Mss4-like_sf"/>
</dbReference>
<dbReference type="AlphaFoldDB" id="A0A9P1INF7"/>
<dbReference type="Pfam" id="PF04421">
    <property type="entry name" value="Mss4"/>
    <property type="match status" value="1"/>
</dbReference>
<evidence type="ECO:0000313" key="4">
    <source>
        <dbReference type="EMBL" id="CAI5447826.1"/>
    </source>
</evidence>
<evidence type="ECO:0000256" key="3">
    <source>
        <dbReference type="ARBA" id="ARBA00022927"/>
    </source>
</evidence>
<dbReference type="InterPro" id="IPR007515">
    <property type="entry name" value="Mss4"/>
</dbReference>
<dbReference type="EMBL" id="CANHGI010000004">
    <property type="protein sequence ID" value="CAI5447826.1"/>
    <property type="molecule type" value="Genomic_DNA"/>
</dbReference>
<dbReference type="Gene3D" id="2.170.150.10">
    <property type="entry name" value="Metal Binding Protein, Guanine Nucleotide Exchange Factor, Chain A"/>
    <property type="match status" value="1"/>
</dbReference>
<sequence length="196" mass="21645">MSAAPKTTPDACLNTLDKLYTDLLHLVTSVEKGSGSELTARLRNVESELTTFKDQVKSIPNINMSSSNLSPVSNSTSPQISQETIVQKQQTEKNEPLNCPFCTSKILLEGKADGFSDIEQDLPLPRQQKGLETQKESVKGFWIVKDMFTFENAGFTNSVDGMKYLTCADCDFGPIGFVDKDTKFNLIAPSRILQKP</sequence>
<evidence type="ECO:0000256" key="1">
    <source>
        <dbReference type="ARBA" id="ARBA00022448"/>
    </source>
</evidence>
<dbReference type="GO" id="GO:0006892">
    <property type="term" value="P:post-Golgi vesicle-mediated transport"/>
    <property type="evidence" value="ECO:0007669"/>
    <property type="project" value="TreeGrafter"/>
</dbReference>
<protein>
    <recommendedName>
        <fullName evidence="6">Mss4-like protein</fullName>
    </recommendedName>
</protein>
<reference evidence="4" key="1">
    <citation type="submission" date="2022-11" db="EMBL/GenBank/DDBJ databases">
        <authorList>
            <person name="Kikuchi T."/>
        </authorList>
    </citation>
    <scope>NUCLEOTIDE SEQUENCE</scope>
    <source>
        <strain evidence="4">PS1010</strain>
    </source>
</reference>
<dbReference type="InterPro" id="IPR011323">
    <property type="entry name" value="Mss4/transl-control_tumour"/>
</dbReference>
<dbReference type="GO" id="GO:0016020">
    <property type="term" value="C:membrane"/>
    <property type="evidence" value="ECO:0007669"/>
    <property type="project" value="TreeGrafter"/>
</dbReference>
<proteinExistence type="predicted"/>
<dbReference type="GO" id="GO:0005829">
    <property type="term" value="C:cytosol"/>
    <property type="evidence" value="ECO:0007669"/>
    <property type="project" value="TreeGrafter"/>
</dbReference>
<dbReference type="Proteomes" id="UP001152747">
    <property type="component" value="Unassembled WGS sequence"/>
</dbReference>
<dbReference type="PROSITE" id="PS51796">
    <property type="entry name" value="MSS4"/>
    <property type="match status" value="1"/>
</dbReference>
<dbReference type="PANTHER" id="PTHR13276:SF0">
    <property type="entry name" value="GUANINE NUCLEOTIDE EXCHANGE FACTOR MSS4"/>
    <property type="match status" value="1"/>
</dbReference>
<keyword evidence="5" id="KW-1185">Reference proteome</keyword>
<keyword evidence="1" id="KW-0813">Transport</keyword>
<comment type="caution">
    <text evidence="4">The sequence shown here is derived from an EMBL/GenBank/DDBJ whole genome shotgun (WGS) entry which is preliminary data.</text>
</comment>
<keyword evidence="3" id="KW-0653">Protein transport</keyword>
<dbReference type="GO" id="GO:0015031">
    <property type="term" value="P:protein transport"/>
    <property type="evidence" value="ECO:0007669"/>
    <property type="project" value="UniProtKB-KW"/>
</dbReference>